<organism evidence="1 2">
    <name type="scientific">Pavo cristatus</name>
    <name type="common">Indian peafowl</name>
    <name type="synonym">Blue peafowl</name>
    <dbReference type="NCBI Taxonomy" id="9049"/>
    <lineage>
        <taxon>Eukaryota</taxon>
        <taxon>Metazoa</taxon>
        <taxon>Chordata</taxon>
        <taxon>Craniata</taxon>
        <taxon>Vertebrata</taxon>
        <taxon>Euteleostomi</taxon>
        <taxon>Archelosauria</taxon>
        <taxon>Archosauria</taxon>
        <taxon>Dinosauria</taxon>
        <taxon>Saurischia</taxon>
        <taxon>Theropoda</taxon>
        <taxon>Coelurosauria</taxon>
        <taxon>Aves</taxon>
        <taxon>Neognathae</taxon>
        <taxon>Galloanserae</taxon>
        <taxon>Galliformes</taxon>
        <taxon>Phasianidae</taxon>
        <taxon>Phasianinae</taxon>
        <taxon>Pavo</taxon>
    </lineage>
</organism>
<reference evidence="1" key="1">
    <citation type="submission" date="2025-08" db="UniProtKB">
        <authorList>
            <consortium name="Ensembl"/>
        </authorList>
    </citation>
    <scope>IDENTIFICATION</scope>
</reference>
<evidence type="ECO:0000313" key="1">
    <source>
        <dbReference type="Ensembl" id="ENSPSTP00000023387.1"/>
    </source>
</evidence>
<dbReference type="AlphaFoldDB" id="A0A8C9G4P1"/>
<evidence type="ECO:0000313" key="2">
    <source>
        <dbReference type="Proteomes" id="UP000694428"/>
    </source>
</evidence>
<name>A0A8C9G4P1_PAVCR</name>
<dbReference type="Ensembl" id="ENSPSTT00000024605.1">
    <property type="protein sequence ID" value="ENSPSTP00000023387.1"/>
    <property type="gene ID" value="ENSPSTG00000017201.1"/>
</dbReference>
<dbReference type="Proteomes" id="UP000694428">
    <property type="component" value="Unplaced"/>
</dbReference>
<accession>A0A8C9G4P1</accession>
<protein>
    <submittedName>
        <fullName evidence="1">Uncharacterized protein</fullName>
    </submittedName>
</protein>
<proteinExistence type="predicted"/>
<keyword evidence="2" id="KW-1185">Reference proteome</keyword>
<sequence length="125" mass="14474">MITNSRYFGCKAVRYRKTKRNMNVVWTYSFRLLIREDASLSTSCEITVHFERVPGTSLVRIHPVFTWMQDREERGRKNQHCEGISKCTSTTILLGLFLPVLLVTQRGSLIPMSPVRCVFWLFSGA</sequence>
<reference evidence="1" key="2">
    <citation type="submission" date="2025-09" db="UniProtKB">
        <authorList>
            <consortium name="Ensembl"/>
        </authorList>
    </citation>
    <scope>IDENTIFICATION</scope>
</reference>